<accession>A0A1J0A726</accession>
<gene>
    <name evidence="3" type="ORF">BHY08_07640</name>
</gene>
<feature type="transmembrane region" description="Helical" evidence="2">
    <location>
        <begin position="38"/>
        <end position="60"/>
    </location>
</feature>
<dbReference type="EMBL" id="CP017267">
    <property type="protein sequence ID" value="APB31713.1"/>
    <property type="molecule type" value="Genomic_DNA"/>
</dbReference>
<name>A0A1J0A726_9ENTE</name>
<evidence type="ECO:0000256" key="2">
    <source>
        <dbReference type="SAM" id="Phobius"/>
    </source>
</evidence>
<dbReference type="STRING" id="519472.BHY08_07640"/>
<keyword evidence="2" id="KW-0812">Transmembrane</keyword>
<dbReference type="AlphaFoldDB" id="A0A1J0A726"/>
<feature type="transmembrane region" description="Helical" evidence="2">
    <location>
        <begin position="92"/>
        <end position="110"/>
    </location>
</feature>
<dbReference type="OrthoDB" id="2199758at2"/>
<proteinExistence type="predicted"/>
<protein>
    <recommendedName>
        <fullName evidence="5">EamA domain-containing protein</fullName>
    </recommendedName>
</protein>
<feature type="transmembrane region" description="Helical" evidence="2">
    <location>
        <begin position="67"/>
        <end position="86"/>
    </location>
</feature>
<dbReference type="RefSeq" id="WP_071457308.1">
    <property type="nucleotide sequence ID" value="NZ_CP017267.1"/>
</dbReference>
<evidence type="ECO:0008006" key="5">
    <source>
        <dbReference type="Google" id="ProtNLM"/>
    </source>
</evidence>
<reference evidence="3 4" key="1">
    <citation type="submission" date="2016-09" db="EMBL/GenBank/DDBJ databases">
        <title>Vagococcus teuberi sp. nov., isolated from the Malian artisanal sour milk fene.</title>
        <authorList>
            <person name="Wullschleger S."/>
            <person name="Seifert C."/>
            <person name="Baumgartner S."/>
            <person name="Lacroix C."/>
            <person name="Bonfoh B."/>
            <person name="Stevens M.J."/>
            <person name="Meile L."/>
        </authorList>
    </citation>
    <scope>NUCLEOTIDE SEQUENCE [LARGE SCALE GENOMIC DNA]</scope>
    <source>
        <strain evidence="3 4">DSM 21459</strain>
    </source>
</reference>
<keyword evidence="4" id="KW-1185">Reference proteome</keyword>
<dbReference type="KEGG" id="vte:BHY08_07640"/>
<dbReference type="Gene3D" id="1.10.3730.20">
    <property type="match status" value="1"/>
</dbReference>
<dbReference type="Proteomes" id="UP000191200">
    <property type="component" value="Chromosome"/>
</dbReference>
<sequence>MILFLIYVVLSSSGIILFKLGSSDLSIKIINNQLNMNFPGLSILGLLCYLGSFVLWMIIISKSDVSYIVPLGLGITNVLILVGSSVVLKEEISLYGIIGIVLILAGTLLINKG</sequence>
<evidence type="ECO:0000256" key="1">
    <source>
        <dbReference type="ARBA" id="ARBA00004127"/>
    </source>
</evidence>
<organism evidence="3 4">
    <name type="scientific">Vagococcus teuberi</name>
    <dbReference type="NCBI Taxonomy" id="519472"/>
    <lineage>
        <taxon>Bacteria</taxon>
        <taxon>Bacillati</taxon>
        <taxon>Bacillota</taxon>
        <taxon>Bacilli</taxon>
        <taxon>Lactobacillales</taxon>
        <taxon>Enterococcaceae</taxon>
        <taxon>Vagococcus</taxon>
    </lineage>
</organism>
<keyword evidence="2" id="KW-0472">Membrane</keyword>
<dbReference type="InterPro" id="IPR037185">
    <property type="entry name" value="EmrE-like"/>
</dbReference>
<evidence type="ECO:0000313" key="4">
    <source>
        <dbReference type="Proteomes" id="UP000191200"/>
    </source>
</evidence>
<dbReference type="SUPFAM" id="SSF103481">
    <property type="entry name" value="Multidrug resistance efflux transporter EmrE"/>
    <property type="match status" value="1"/>
</dbReference>
<comment type="subcellular location">
    <subcellularLocation>
        <location evidence="1">Endomembrane system</location>
        <topology evidence="1">Multi-pass membrane protein</topology>
    </subcellularLocation>
</comment>
<evidence type="ECO:0000313" key="3">
    <source>
        <dbReference type="EMBL" id="APB31713.1"/>
    </source>
</evidence>
<keyword evidence="2" id="KW-1133">Transmembrane helix</keyword>